<dbReference type="CDD" id="cd06558">
    <property type="entry name" value="crotonase-like"/>
    <property type="match status" value="1"/>
</dbReference>
<dbReference type="Pfam" id="PF00378">
    <property type="entry name" value="ECH_1"/>
    <property type="match status" value="1"/>
</dbReference>
<reference evidence="3" key="1">
    <citation type="submission" date="2021-01" db="EMBL/GenBank/DDBJ databases">
        <title>Whole genome shotgun sequence of Sinosporangium siamense NBRC 109515.</title>
        <authorList>
            <person name="Komaki H."/>
            <person name="Tamura T."/>
        </authorList>
    </citation>
    <scope>NUCLEOTIDE SEQUENCE</scope>
    <source>
        <strain evidence="3">NBRC 109515</strain>
    </source>
</reference>
<dbReference type="RefSeq" id="WP_204028953.1">
    <property type="nucleotide sequence ID" value="NZ_BOOW01000030.1"/>
</dbReference>
<name>A0A919RIW8_9ACTN</name>
<comment type="caution">
    <text evidence="3">The sequence shown here is derived from an EMBL/GenBank/DDBJ whole genome shotgun (WGS) entry which is preliminary data.</text>
</comment>
<proteinExistence type="inferred from homology"/>
<protein>
    <submittedName>
        <fullName evidence="3">Enoyl-CoA hydratase</fullName>
    </submittedName>
</protein>
<dbReference type="SUPFAM" id="SSF52096">
    <property type="entry name" value="ClpP/crotonase"/>
    <property type="match status" value="1"/>
</dbReference>
<evidence type="ECO:0000313" key="3">
    <source>
        <dbReference type="EMBL" id="GII94463.1"/>
    </source>
</evidence>
<dbReference type="InterPro" id="IPR018376">
    <property type="entry name" value="Enoyl-CoA_hyd/isom_CS"/>
</dbReference>
<sequence length="270" mass="28967">MTAEATSSAVQSPLIVTRDGATATLTLNRPSRKNAIDDQGWHLLRDVLENLATDDAVRVVIVTGADGNFCAGADLGRQSRDEHPVSRMRRVGNIAIALSELPKPVIAKVEGVAAGAGWNLALACDFVVASASARFSQIFARRGLSIDFGGSWFLPRLVGLQQAKRLAMLAEMISAEEAQELGLVTWVRPEDELAGFVTELARRLAALPPVALAQSKALLQQGTTQTLREAIDNESRAQAVNLATEDAPAAFRAFLEKAEPPAYTGRWALR</sequence>
<comment type="similarity">
    <text evidence="1 2">Belongs to the enoyl-CoA hydratase/isomerase family.</text>
</comment>
<evidence type="ECO:0000256" key="2">
    <source>
        <dbReference type="RuleBase" id="RU003707"/>
    </source>
</evidence>
<dbReference type="InterPro" id="IPR029045">
    <property type="entry name" value="ClpP/crotonase-like_dom_sf"/>
</dbReference>
<evidence type="ECO:0000256" key="1">
    <source>
        <dbReference type="ARBA" id="ARBA00005254"/>
    </source>
</evidence>
<dbReference type="Gene3D" id="3.90.226.10">
    <property type="entry name" value="2-enoyl-CoA Hydratase, Chain A, domain 1"/>
    <property type="match status" value="1"/>
</dbReference>
<dbReference type="AlphaFoldDB" id="A0A919RIW8"/>
<evidence type="ECO:0000313" key="4">
    <source>
        <dbReference type="Proteomes" id="UP000606172"/>
    </source>
</evidence>
<dbReference type="EMBL" id="BOOW01000030">
    <property type="protein sequence ID" value="GII94463.1"/>
    <property type="molecule type" value="Genomic_DNA"/>
</dbReference>
<dbReference type="PANTHER" id="PTHR43802:SF1">
    <property type="entry name" value="IP11341P-RELATED"/>
    <property type="match status" value="1"/>
</dbReference>
<accession>A0A919RIW8</accession>
<organism evidence="3 4">
    <name type="scientific">Sinosporangium siamense</name>
    <dbReference type="NCBI Taxonomy" id="1367973"/>
    <lineage>
        <taxon>Bacteria</taxon>
        <taxon>Bacillati</taxon>
        <taxon>Actinomycetota</taxon>
        <taxon>Actinomycetes</taxon>
        <taxon>Streptosporangiales</taxon>
        <taxon>Streptosporangiaceae</taxon>
        <taxon>Sinosporangium</taxon>
    </lineage>
</organism>
<gene>
    <name evidence="3" type="ORF">Ssi02_46940</name>
</gene>
<dbReference type="Proteomes" id="UP000606172">
    <property type="component" value="Unassembled WGS sequence"/>
</dbReference>
<dbReference type="InterPro" id="IPR001753">
    <property type="entry name" value="Enoyl-CoA_hydra/iso"/>
</dbReference>
<dbReference type="PROSITE" id="PS00166">
    <property type="entry name" value="ENOYL_COA_HYDRATASE"/>
    <property type="match status" value="1"/>
</dbReference>
<dbReference type="PANTHER" id="PTHR43802">
    <property type="entry name" value="ENOYL-COA HYDRATASE"/>
    <property type="match status" value="1"/>
</dbReference>
<dbReference type="GO" id="GO:0003824">
    <property type="term" value="F:catalytic activity"/>
    <property type="evidence" value="ECO:0007669"/>
    <property type="project" value="InterPro"/>
</dbReference>
<keyword evidence="4" id="KW-1185">Reference proteome</keyword>